<sequence length="253" mass="26900">MKKLEDKTIFITGGLSGIGKACAIAAAKQGANIVIVDMKSATTDNAMEEIKRENSKAIFIDCDVSVFAQVQAAVEKVVSTFGALDVALNNAGIGGEPNKIGDMTEQQWLKVININLNGVFNCMKHELAQMSKQKKGVIVNMASILGKVGFATSSHYVAAKHGVIGLTQTAALEYATEGIRINAICPGFIDTPLLSNAGITDHSDVKHHIIDLHPIKRLGKDVEIASGFIFLACDESSFMSGTTMEIDGGYLAQ</sequence>
<comment type="similarity">
    <text evidence="1">Belongs to the short-chain dehydrogenases/reductases (SDR) family.</text>
</comment>
<keyword evidence="2" id="KW-0560">Oxidoreductase</keyword>
<dbReference type="Pfam" id="PF13561">
    <property type="entry name" value="adh_short_C2"/>
    <property type="match status" value="1"/>
</dbReference>
<dbReference type="PROSITE" id="PS00061">
    <property type="entry name" value="ADH_SHORT"/>
    <property type="match status" value="1"/>
</dbReference>
<dbReference type="OrthoDB" id="597477at2"/>
<proteinExistence type="inferred from homology"/>
<dbReference type="Gene3D" id="3.40.50.720">
    <property type="entry name" value="NAD(P)-binding Rossmann-like Domain"/>
    <property type="match status" value="1"/>
</dbReference>
<name>A0A2S7T0D5_9BACT</name>
<reference evidence="3 4" key="1">
    <citation type="submission" date="2018-01" db="EMBL/GenBank/DDBJ databases">
        <title>A novel member of the phylum Bacteroidetes isolated from glacier ice.</title>
        <authorList>
            <person name="Liu Q."/>
            <person name="Xin Y.-H."/>
        </authorList>
    </citation>
    <scope>NUCLEOTIDE SEQUENCE [LARGE SCALE GENOMIC DNA]</scope>
    <source>
        <strain evidence="3 4">RB1R16</strain>
    </source>
</reference>
<gene>
    <name evidence="3" type="ORF">CJD36_000880</name>
</gene>
<dbReference type="SUPFAM" id="SSF51735">
    <property type="entry name" value="NAD(P)-binding Rossmann-fold domains"/>
    <property type="match status" value="1"/>
</dbReference>
<dbReference type="InterPro" id="IPR036291">
    <property type="entry name" value="NAD(P)-bd_dom_sf"/>
</dbReference>
<comment type="caution">
    <text evidence="3">The sequence shown here is derived from an EMBL/GenBank/DDBJ whole genome shotgun (WGS) entry which is preliminary data.</text>
</comment>
<dbReference type="InterPro" id="IPR020904">
    <property type="entry name" value="Sc_DH/Rdtase_CS"/>
</dbReference>
<dbReference type="PANTHER" id="PTHR24321:SF8">
    <property type="entry name" value="ESTRADIOL 17-BETA-DEHYDROGENASE 8-RELATED"/>
    <property type="match status" value="1"/>
</dbReference>
<protein>
    <submittedName>
        <fullName evidence="3">Short-chain dehydrogenase</fullName>
    </submittedName>
</protein>
<dbReference type="RefSeq" id="WP_105037225.1">
    <property type="nucleotide sequence ID" value="NZ_PPSL01000001.1"/>
</dbReference>
<dbReference type="FunFam" id="3.40.50.720:FF:000084">
    <property type="entry name" value="Short-chain dehydrogenase reductase"/>
    <property type="match status" value="1"/>
</dbReference>
<dbReference type="PANTHER" id="PTHR24321">
    <property type="entry name" value="DEHYDROGENASES, SHORT CHAIN"/>
    <property type="match status" value="1"/>
</dbReference>
<evidence type="ECO:0000256" key="2">
    <source>
        <dbReference type="ARBA" id="ARBA00023002"/>
    </source>
</evidence>
<accession>A0A2S7T0D5</accession>
<organism evidence="3 4">
    <name type="scientific">Flavipsychrobacter stenotrophus</name>
    <dbReference type="NCBI Taxonomy" id="2077091"/>
    <lineage>
        <taxon>Bacteria</taxon>
        <taxon>Pseudomonadati</taxon>
        <taxon>Bacteroidota</taxon>
        <taxon>Chitinophagia</taxon>
        <taxon>Chitinophagales</taxon>
        <taxon>Chitinophagaceae</taxon>
        <taxon>Flavipsychrobacter</taxon>
    </lineage>
</organism>
<dbReference type="CDD" id="cd05233">
    <property type="entry name" value="SDR_c"/>
    <property type="match status" value="1"/>
</dbReference>
<dbReference type="PRINTS" id="PR00080">
    <property type="entry name" value="SDRFAMILY"/>
</dbReference>
<dbReference type="PRINTS" id="PR00081">
    <property type="entry name" value="GDHRDH"/>
</dbReference>
<dbReference type="NCBIfam" id="NF005559">
    <property type="entry name" value="PRK07231.1"/>
    <property type="match status" value="1"/>
</dbReference>
<evidence type="ECO:0000313" key="4">
    <source>
        <dbReference type="Proteomes" id="UP000239872"/>
    </source>
</evidence>
<dbReference type="AlphaFoldDB" id="A0A2S7T0D5"/>
<dbReference type="InterPro" id="IPR002347">
    <property type="entry name" value="SDR_fam"/>
</dbReference>
<dbReference type="GO" id="GO:0016491">
    <property type="term" value="F:oxidoreductase activity"/>
    <property type="evidence" value="ECO:0007669"/>
    <property type="project" value="UniProtKB-KW"/>
</dbReference>
<evidence type="ECO:0000256" key="1">
    <source>
        <dbReference type="ARBA" id="ARBA00006484"/>
    </source>
</evidence>
<evidence type="ECO:0000313" key="3">
    <source>
        <dbReference type="EMBL" id="PQJ12341.1"/>
    </source>
</evidence>
<dbReference type="EMBL" id="PPSL01000001">
    <property type="protein sequence ID" value="PQJ12341.1"/>
    <property type="molecule type" value="Genomic_DNA"/>
</dbReference>
<dbReference type="Proteomes" id="UP000239872">
    <property type="component" value="Unassembled WGS sequence"/>
</dbReference>
<keyword evidence="4" id="KW-1185">Reference proteome</keyword>